<accession>A0A9W4DVA9</accession>
<protein>
    <submittedName>
        <fullName evidence="2">Uncharacterized protein</fullName>
    </submittedName>
</protein>
<dbReference type="AlphaFoldDB" id="A0A9W4DVA9"/>
<organism evidence="2 3">
    <name type="scientific">Actinacidiphila cocklensis</name>
    <dbReference type="NCBI Taxonomy" id="887465"/>
    <lineage>
        <taxon>Bacteria</taxon>
        <taxon>Bacillati</taxon>
        <taxon>Actinomycetota</taxon>
        <taxon>Actinomycetes</taxon>
        <taxon>Kitasatosporales</taxon>
        <taxon>Streptomycetaceae</taxon>
        <taxon>Actinacidiphila</taxon>
    </lineage>
</organism>
<name>A0A9W4DVA9_9ACTN</name>
<sequence>MSMLDEALAALAASGGAAVTTAAGTDAWTGLRDSLARWFGRGNPRRETSVLERLDQTGAELASVEADRAESVRAAYRAIWQTRIQDLLDDLDDAAERGRAAADLRALLARLSLPQAGVSADRGGVAVGGNLTVRAQDGSVAAAVVRGDVHVGRPEAARAEESQDRPTPPDASQG</sequence>
<dbReference type="Proteomes" id="UP001152519">
    <property type="component" value="Unassembled WGS sequence"/>
</dbReference>
<reference evidence="2" key="1">
    <citation type="submission" date="2021-05" db="EMBL/GenBank/DDBJ databases">
        <authorList>
            <person name="Arsene-Ploetze F."/>
        </authorList>
    </citation>
    <scope>NUCLEOTIDE SEQUENCE</scope>
    <source>
        <strain evidence="2">DSM 42138</strain>
    </source>
</reference>
<keyword evidence="3" id="KW-1185">Reference proteome</keyword>
<evidence type="ECO:0000313" key="2">
    <source>
        <dbReference type="EMBL" id="CAG6398340.1"/>
    </source>
</evidence>
<feature type="compositionally biased region" description="Basic and acidic residues" evidence="1">
    <location>
        <begin position="147"/>
        <end position="164"/>
    </location>
</feature>
<proteinExistence type="predicted"/>
<gene>
    <name evidence="2" type="ORF">SCOCK_70024</name>
</gene>
<evidence type="ECO:0000256" key="1">
    <source>
        <dbReference type="SAM" id="MobiDB-lite"/>
    </source>
</evidence>
<comment type="caution">
    <text evidence="2">The sequence shown here is derived from an EMBL/GenBank/DDBJ whole genome shotgun (WGS) entry which is preliminary data.</text>
</comment>
<evidence type="ECO:0000313" key="3">
    <source>
        <dbReference type="Proteomes" id="UP001152519"/>
    </source>
</evidence>
<feature type="region of interest" description="Disordered" evidence="1">
    <location>
        <begin position="146"/>
        <end position="174"/>
    </location>
</feature>
<dbReference type="EMBL" id="CAJSLV010000103">
    <property type="protein sequence ID" value="CAG6398340.1"/>
    <property type="molecule type" value="Genomic_DNA"/>
</dbReference>